<reference evidence="1 2" key="1">
    <citation type="submission" date="2014-08" db="EMBL/GenBank/DDBJ databases">
        <title>Complete genome sequence of Corynebacterium phocae M408/89/1(T)(=DSM 44612(T)), isolated from the common seal (Phoca vitulina).</title>
        <authorList>
            <person name="Ruckert C."/>
            <person name="Albersmeier A."/>
            <person name="Winkler A."/>
            <person name="Kalinowski J."/>
        </authorList>
    </citation>
    <scope>NUCLEOTIDE SEQUENCE [LARGE SCALE GENOMIC DNA]</scope>
    <source>
        <strain evidence="1 2">M408/89/1</strain>
    </source>
</reference>
<sequence length="156" mass="17929">MEGNCMTVPEFFSIDRVAAYFDRQDYNYLTDNDGDIHINFDGISFLLLSTGQIREILAIRAQWDKKAPIEARGTLFEFINKWHSEKLFPKADLQVNDEGKLEVGCEVNTDLEHGVTDQQLELLVDCAITTSLSFFTELNNLDLPAPEEPKKSPWWR</sequence>
<dbReference type="KEGG" id="cpho:CPHO_12020"/>
<evidence type="ECO:0000313" key="2">
    <source>
        <dbReference type="Proteomes" id="UP000185491"/>
    </source>
</evidence>
<keyword evidence="2" id="KW-1185">Reference proteome</keyword>
<dbReference type="STRING" id="161895.CPHO_12020"/>
<proteinExistence type="predicted"/>
<protein>
    <recommendedName>
        <fullName evidence="3">YbjN domain-containing protein</fullName>
    </recommendedName>
</protein>
<accession>A0A1L7D5Q1</accession>
<dbReference type="EMBL" id="CP009249">
    <property type="protein sequence ID" value="APT93496.1"/>
    <property type="molecule type" value="Genomic_DNA"/>
</dbReference>
<dbReference type="InterPro" id="IPR019660">
    <property type="entry name" value="Put_sensory_transdc_reg_YbjN"/>
</dbReference>
<name>A0A1L7D5Q1_9CORY</name>
<organism evidence="1 2">
    <name type="scientific">Corynebacterium phocae</name>
    <dbReference type="NCBI Taxonomy" id="161895"/>
    <lineage>
        <taxon>Bacteria</taxon>
        <taxon>Bacillati</taxon>
        <taxon>Actinomycetota</taxon>
        <taxon>Actinomycetes</taxon>
        <taxon>Mycobacteriales</taxon>
        <taxon>Corynebacteriaceae</taxon>
        <taxon>Corynebacterium</taxon>
    </lineage>
</organism>
<gene>
    <name evidence="1" type="ORF">CPHO_12020</name>
</gene>
<evidence type="ECO:0008006" key="3">
    <source>
        <dbReference type="Google" id="ProtNLM"/>
    </source>
</evidence>
<dbReference type="Proteomes" id="UP000185491">
    <property type="component" value="Chromosome"/>
</dbReference>
<evidence type="ECO:0000313" key="1">
    <source>
        <dbReference type="EMBL" id="APT93496.1"/>
    </source>
</evidence>
<dbReference type="Pfam" id="PF10722">
    <property type="entry name" value="YbjN"/>
    <property type="match status" value="1"/>
</dbReference>
<dbReference type="AlphaFoldDB" id="A0A1L7D5Q1"/>